<keyword evidence="1" id="KW-0472">Membrane</keyword>
<reference evidence="3" key="2">
    <citation type="submission" date="2017-10" db="EMBL/GenBank/DDBJ databases">
        <authorList>
            <person name="Enke T.N."/>
            <person name="Cordero O.X."/>
        </authorList>
    </citation>
    <scope>NUCLEOTIDE SEQUENCE</scope>
    <source>
        <strain evidence="3">4G03</strain>
    </source>
</reference>
<dbReference type="Proteomes" id="UP000222163">
    <property type="component" value="Unassembled WGS sequence"/>
</dbReference>
<comment type="caution">
    <text evidence="3">The sequence shown here is derived from an EMBL/GenBank/DDBJ whole genome shotgun (WGS) entry which is preliminary data.</text>
</comment>
<feature type="transmembrane region" description="Helical" evidence="1">
    <location>
        <begin position="134"/>
        <end position="162"/>
    </location>
</feature>
<dbReference type="RefSeq" id="WP_099215679.1">
    <property type="nucleotide sequence ID" value="NZ_JAUYVU010000006.1"/>
</dbReference>
<feature type="transmembrane region" description="Helical" evidence="1">
    <location>
        <begin position="58"/>
        <end position="85"/>
    </location>
</feature>
<dbReference type="Proteomes" id="UP001242342">
    <property type="component" value="Unassembled WGS sequence"/>
</dbReference>
<dbReference type="AlphaFoldDB" id="A0A2G1BTU0"/>
<gene>
    <name evidence="3" type="ORF">CSC81_10385</name>
    <name evidence="2" type="ORF">Q8W23_08520</name>
</gene>
<evidence type="ECO:0000313" key="3">
    <source>
        <dbReference type="EMBL" id="PHN97471.1"/>
    </source>
</evidence>
<name>A0A2G1BTU0_9FLAO</name>
<reference evidence="2 5" key="3">
    <citation type="submission" date="2023-07" db="EMBL/GenBank/DDBJ databases">
        <title>Genome content predicts the carbon catabolic preferences of heterotrophic bacteria.</title>
        <authorList>
            <person name="Gralka M."/>
        </authorList>
    </citation>
    <scope>NUCLEOTIDE SEQUENCE [LARGE SCALE GENOMIC DNA]</scope>
    <source>
        <strain evidence="2 5">4G03</strain>
    </source>
</reference>
<dbReference type="EMBL" id="PDUU01000008">
    <property type="protein sequence ID" value="PHN97471.1"/>
    <property type="molecule type" value="Genomic_DNA"/>
</dbReference>
<organism evidence="3 4">
    <name type="scientific">Tenacibaculum discolor</name>
    <dbReference type="NCBI Taxonomy" id="361581"/>
    <lineage>
        <taxon>Bacteria</taxon>
        <taxon>Pseudomonadati</taxon>
        <taxon>Bacteroidota</taxon>
        <taxon>Flavobacteriia</taxon>
        <taxon>Flavobacteriales</taxon>
        <taxon>Flavobacteriaceae</taxon>
        <taxon>Tenacibaculum</taxon>
    </lineage>
</organism>
<protein>
    <submittedName>
        <fullName evidence="3">Uncharacterized protein</fullName>
    </submittedName>
</protein>
<evidence type="ECO:0000313" key="5">
    <source>
        <dbReference type="Proteomes" id="UP001242342"/>
    </source>
</evidence>
<feature type="transmembrane region" description="Helical" evidence="1">
    <location>
        <begin position="168"/>
        <end position="188"/>
    </location>
</feature>
<sequence>MDNKSNTETKGWLQRLKDESWEAELLVSAIVIFGSFKFFDIIGWIANFFIDFLNPNQYYIGYFITFFGLIAVSILASMFVIHFFLRAYWVGLVGLNSVFPDYSIEDSAYSKIYTEKILSILPKLKDSIQKVDELCSVIFSVAFTFLLMYGYMAFFSSIYLLLFNLLSAYVNTYILLIPAFLIAISLMLQSIITMFSNLKKNKEKEKLQVLNFKVVKFVSMISFGPLYKSILQVSMIFGSNFKKKKSIVYLMLFFFFSGVVLASIQIPKTNIFYLVISNKQNFFNKYKTYSDYYKDSNKSNTFLLAPEIESSKIESKVVEVFIPIFKYERTIREEICGEFEEKPNVSKIIEDQNQAKFLLACYKEYNKVSIDGEIIPIDFIRYDNHPRTNQVGLLGYINIENLLEGVHTLKIEKKSMKKNFLEWTIPFYKINN</sequence>
<keyword evidence="5" id="KW-1185">Reference proteome</keyword>
<feature type="transmembrane region" description="Helical" evidence="1">
    <location>
        <begin position="25"/>
        <end position="46"/>
    </location>
</feature>
<reference evidence="3 4" key="1">
    <citation type="journal article" date="2016" name="Nat. Commun.">
        <title>Microbial interactions lead to rapid micro-scale successions on model marine particles.</title>
        <authorList>
            <person name="Datta M.S."/>
            <person name="Sliwerska E."/>
            <person name="Gore J."/>
            <person name="Polz M.F."/>
            <person name="Cordero O.X."/>
        </authorList>
    </citation>
    <scope>NUCLEOTIDE SEQUENCE [LARGE SCALE GENOMIC DNA]</scope>
    <source>
        <strain evidence="3 4">4G03</strain>
    </source>
</reference>
<keyword evidence="1" id="KW-1133">Transmembrane helix</keyword>
<evidence type="ECO:0000313" key="2">
    <source>
        <dbReference type="EMBL" id="MDP2541514.1"/>
    </source>
</evidence>
<accession>A0A2G1BTU0</accession>
<keyword evidence="1" id="KW-0812">Transmembrane</keyword>
<evidence type="ECO:0000256" key="1">
    <source>
        <dbReference type="SAM" id="Phobius"/>
    </source>
</evidence>
<evidence type="ECO:0000313" key="4">
    <source>
        <dbReference type="Proteomes" id="UP000222163"/>
    </source>
</evidence>
<proteinExistence type="predicted"/>
<dbReference type="EMBL" id="JAUYVU010000006">
    <property type="protein sequence ID" value="MDP2541514.1"/>
    <property type="molecule type" value="Genomic_DNA"/>
</dbReference>